<accession>A0A1F5GSS2</accession>
<evidence type="ECO:0000313" key="7">
    <source>
        <dbReference type="Proteomes" id="UP000176666"/>
    </source>
</evidence>
<protein>
    <recommendedName>
        <fullName evidence="4">Large ribosomal subunit protein bL21</fullName>
    </recommendedName>
</protein>
<dbReference type="InterPro" id="IPR001787">
    <property type="entry name" value="Ribosomal_bL21"/>
</dbReference>
<dbReference type="PANTHER" id="PTHR21349">
    <property type="entry name" value="50S RIBOSOMAL PROTEIN L21"/>
    <property type="match status" value="1"/>
</dbReference>
<dbReference type="EMBL" id="MFBJ01000072">
    <property type="protein sequence ID" value="OGD94901.1"/>
    <property type="molecule type" value="Genomic_DNA"/>
</dbReference>
<keyword evidence="3 4" id="KW-0687">Ribonucleoprotein</keyword>
<evidence type="ECO:0000313" key="6">
    <source>
        <dbReference type="EMBL" id="OGD94901.1"/>
    </source>
</evidence>
<dbReference type="GO" id="GO:0006412">
    <property type="term" value="P:translation"/>
    <property type="evidence" value="ECO:0007669"/>
    <property type="project" value="UniProtKB-UniRule"/>
</dbReference>
<reference evidence="6 7" key="1">
    <citation type="journal article" date="2016" name="Nat. Commun.">
        <title>Thousands of microbial genomes shed light on interconnected biogeochemical processes in an aquifer system.</title>
        <authorList>
            <person name="Anantharaman K."/>
            <person name="Brown C.T."/>
            <person name="Hug L.A."/>
            <person name="Sharon I."/>
            <person name="Castelle C.J."/>
            <person name="Probst A.J."/>
            <person name="Thomas B.C."/>
            <person name="Singh A."/>
            <person name="Wilkins M.J."/>
            <person name="Karaoz U."/>
            <person name="Brodie E.L."/>
            <person name="Williams K.H."/>
            <person name="Hubbard S.S."/>
            <person name="Banfield J.F."/>
        </authorList>
    </citation>
    <scope>NUCLEOTIDE SEQUENCE [LARGE SCALE GENOMIC DNA]</scope>
</reference>
<comment type="subunit">
    <text evidence="4">Part of the 50S ribosomal subunit. Contacts protein L20.</text>
</comment>
<dbReference type="NCBIfam" id="TIGR00061">
    <property type="entry name" value="L21"/>
    <property type="match status" value="1"/>
</dbReference>
<evidence type="ECO:0000256" key="4">
    <source>
        <dbReference type="HAMAP-Rule" id="MF_01363"/>
    </source>
</evidence>
<keyword evidence="4 5" id="KW-0699">rRNA-binding</keyword>
<dbReference type="GO" id="GO:0005737">
    <property type="term" value="C:cytoplasm"/>
    <property type="evidence" value="ECO:0007669"/>
    <property type="project" value="UniProtKB-ARBA"/>
</dbReference>
<dbReference type="Proteomes" id="UP000176666">
    <property type="component" value="Unassembled WGS sequence"/>
</dbReference>
<dbReference type="AlphaFoldDB" id="A0A1F5GSS2"/>
<sequence length="106" mass="12305">MLNWAVFKTGGKQYKASEGDLLLVDNNSAYTEEKIIFDDVLIVRDDKNVKIGNPKVEKFKVIAKNLGLVKDKKVRVVKFKSKSRYTRTYGHRQKYIKVLIEKIQSQ</sequence>
<dbReference type="PANTHER" id="PTHR21349:SF0">
    <property type="entry name" value="LARGE RIBOSOMAL SUBUNIT PROTEIN BL21M"/>
    <property type="match status" value="1"/>
</dbReference>
<keyword evidence="2 4" id="KW-0689">Ribosomal protein</keyword>
<organism evidence="6 7">
    <name type="scientific">Candidatus Curtissbacteria bacterium RIFCSPHIGHO2_12_FULL_38_9b</name>
    <dbReference type="NCBI Taxonomy" id="1797720"/>
    <lineage>
        <taxon>Bacteria</taxon>
        <taxon>Candidatus Curtissiibacteriota</taxon>
    </lineage>
</organism>
<dbReference type="HAMAP" id="MF_01363">
    <property type="entry name" value="Ribosomal_bL21"/>
    <property type="match status" value="1"/>
</dbReference>
<dbReference type="Pfam" id="PF00829">
    <property type="entry name" value="Ribosomal_L21p"/>
    <property type="match status" value="1"/>
</dbReference>
<comment type="function">
    <text evidence="4 5">This protein binds to 23S rRNA in the presence of protein L20.</text>
</comment>
<keyword evidence="4 5" id="KW-0694">RNA-binding</keyword>
<comment type="caution">
    <text evidence="6">The sequence shown here is derived from an EMBL/GenBank/DDBJ whole genome shotgun (WGS) entry which is preliminary data.</text>
</comment>
<evidence type="ECO:0000256" key="1">
    <source>
        <dbReference type="ARBA" id="ARBA00008563"/>
    </source>
</evidence>
<dbReference type="InterPro" id="IPR028909">
    <property type="entry name" value="bL21-like"/>
</dbReference>
<proteinExistence type="inferred from homology"/>
<dbReference type="GO" id="GO:0005840">
    <property type="term" value="C:ribosome"/>
    <property type="evidence" value="ECO:0007669"/>
    <property type="project" value="UniProtKB-KW"/>
</dbReference>
<dbReference type="GO" id="GO:1990904">
    <property type="term" value="C:ribonucleoprotein complex"/>
    <property type="evidence" value="ECO:0007669"/>
    <property type="project" value="UniProtKB-KW"/>
</dbReference>
<evidence type="ECO:0000256" key="5">
    <source>
        <dbReference type="RuleBase" id="RU000562"/>
    </source>
</evidence>
<dbReference type="InterPro" id="IPR036164">
    <property type="entry name" value="bL21-like_sf"/>
</dbReference>
<evidence type="ECO:0000256" key="2">
    <source>
        <dbReference type="ARBA" id="ARBA00022980"/>
    </source>
</evidence>
<evidence type="ECO:0000256" key="3">
    <source>
        <dbReference type="ARBA" id="ARBA00023274"/>
    </source>
</evidence>
<gene>
    <name evidence="4" type="primary">rplU</name>
    <name evidence="6" type="ORF">A3F02_03770</name>
</gene>
<dbReference type="SUPFAM" id="SSF141091">
    <property type="entry name" value="L21p-like"/>
    <property type="match status" value="1"/>
</dbReference>
<dbReference type="GO" id="GO:0019843">
    <property type="term" value="F:rRNA binding"/>
    <property type="evidence" value="ECO:0007669"/>
    <property type="project" value="UniProtKB-UniRule"/>
</dbReference>
<name>A0A1F5GSS2_9BACT</name>
<comment type="similarity">
    <text evidence="1 4 5">Belongs to the bacterial ribosomal protein bL21 family.</text>
</comment>
<dbReference type="GO" id="GO:0003735">
    <property type="term" value="F:structural constituent of ribosome"/>
    <property type="evidence" value="ECO:0007669"/>
    <property type="project" value="InterPro"/>
</dbReference>